<proteinExistence type="predicted"/>
<gene>
    <name evidence="1" type="ORF">DPEC_G00238570</name>
</gene>
<comment type="caution">
    <text evidence="1">The sequence shown here is derived from an EMBL/GenBank/DDBJ whole genome shotgun (WGS) entry which is preliminary data.</text>
</comment>
<organism evidence="1 2">
    <name type="scientific">Dallia pectoralis</name>
    <name type="common">Alaska blackfish</name>
    <dbReference type="NCBI Taxonomy" id="75939"/>
    <lineage>
        <taxon>Eukaryota</taxon>
        <taxon>Metazoa</taxon>
        <taxon>Chordata</taxon>
        <taxon>Craniata</taxon>
        <taxon>Vertebrata</taxon>
        <taxon>Euteleostomi</taxon>
        <taxon>Actinopterygii</taxon>
        <taxon>Neopterygii</taxon>
        <taxon>Teleostei</taxon>
        <taxon>Protacanthopterygii</taxon>
        <taxon>Esociformes</taxon>
        <taxon>Umbridae</taxon>
        <taxon>Dallia</taxon>
    </lineage>
</organism>
<accession>A0ACC2FZ22</accession>
<evidence type="ECO:0000313" key="2">
    <source>
        <dbReference type="Proteomes" id="UP001157502"/>
    </source>
</evidence>
<sequence length="126" mass="13887">MGVEQTWGLGFAPRLCQASSTGTEKTANGFPEVEILSQRQVMSFCPTRVTIVQQGLIPHDLMDDRNFPQEIRNSLTELLGGDASHCKRRHGVSSLVFSPAAKTVAARRPPTRYLATKSLQLKMFGL</sequence>
<name>A0ACC2FZ22_DALPE</name>
<dbReference type="Proteomes" id="UP001157502">
    <property type="component" value="Chromosome 20"/>
</dbReference>
<dbReference type="EMBL" id="CM055747">
    <property type="protein sequence ID" value="KAJ7996583.1"/>
    <property type="molecule type" value="Genomic_DNA"/>
</dbReference>
<keyword evidence="2" id="KW-1185">Reference proteome</keyword>
<protein>
    <submittedName>
        <fullName evidence="1">Uncharacterized protein</fullName>
    </submittedName>
</protein>
<evidence type="ECO:0000313" key="1">
    <source>
        <dbReference type="EMBL" id="KAJ7996583.1"/>
    </source>
</evidence>
<reference evidence="1" key="1">
    <citation type="submission" date="2021-05" db="EMBL/GenBank/DDBJ databases">
        <authorList>
            <person name="Pan Q."/>
            <person name="Jouanno E."/>
            <person name="Zahm M."/>
            <person name="Klopp C."/>
            <person name="Cabau C."/>
            <person name="Louis A."/>
            <person name="Berthelot C."/>
            <person name="Parey E."/>
            <person name="Roest Crollius H."/>
            <person name="Montfort J."/>
            <person name="Robinson-Rechavi M."/>
            <person name="Bouchez O."/>
            <person name="Lampietro C."/>
            <person name="Lopez Roques C."/>
            <person name="Donnadieu C."/>
            <person name="Postlethwait J."/>
            <person name="Bobe J."/>
            <person name="Dillon D."/>
            <person name="Chandos A."/>
            <person name="von Hippel F."/>
            <person name="Guiguen Y."/>
        </authorList>
    </citation>
    <scope>NUCLEOTIDE SEQUENCE</scope>
    <source>
        <strain evidence="1">YG-Jan2019</strain>
    </source>
</reference>